<name>W7YC31_9BACL</name>
<reference evidence="1 2" key="1">
    <citation type="journal article" date="2014" name="Genome Announc.">
        <title>Draft Genome Sequence of Paenibacillus pini JCM 16418T, Isolated from the Rhizosphere of Pine Tree.</title>
        <authorList>
            <person name="Yuki M."/>
            <person name="Oshima K."/>
            <person name="Suda W."/>
            <person name="Oshida Y."/>
            <person name="Kitamura K."/>
            <person name="Iida Y."/>
            <person name="Hattori M."/>
            <person name="Ohkuma M."/>
        </authorList>
    </citation>
    <scope>NUCLEOTIDE SEQUENCE [LARGE SCALE GENOMIC DNA]</scope>
    <source>
        <strain evidence="1 2">JCM 16418</strain>
    </source>
</reference>
<evidence type="ECO:0000313" key="1">
    <source>
        <dbReference type="EMBL" id="GAF08435.1"/>
    </source>
</evidence>
<sequence>MEDVKQQSHQTMEWNGTAYEITYYPNKGSHSVKVPKNKHYTISGDNMDGIILTVSD</sequence>
<protein>
    <submittedName>
        <fullName evidence="1">Uncharacterized protein</fullName>
    </submittedName>
</protein>
<dbReference type="Gene3D" id="3.30.200.180">
    <property type="match status" value="1"/>
</dbReference>
<comment type="caution">
    <text evidence="1">The sequence shown here is derived from an EMBL/GenBank/DDBJ whole genome shotgun (WGS) entry which is preliminary data.</text>
</comment>
<dbReference type="EMBL" id="BAVZ01000006">
    <property type="protein sequence ID" value="GAF08435.1"/>
    <property type="molecule type" value="Genomic_DNA"/>
</dbReference>
<dbReference type="STRING" id="1236976.JCM16418_2509"/>
<accession>W7YC31</accession>
<evidence type="ECO:0000313" key="2">
    <source>
        <dbReference type="Proteomes" id="UP000019364"/>
    </source>
</evidence>
<proteinExistence type="predicted"/>
<keyword evidence="2" id="KW-1185">Reference proteome</keyword>
<organism evidence="1 2">
    <name type="scientific">Paenibacillus pini JCM 16418</name>
    <dbReference type="NCBI Taxonomy" id="1236976"/>
    <lineage>
        <taxon>Bacteria</taxon>
        <taxon>Bacillati</taxon>
        <taxon>Bacillota</taxon>
        <taxon>Bacilli</taxon>
        <taxon>Bacillales</taxon>
        <taxon>Paenibacillaceae</taxon>
        <taxon>Paenibacillus</taxon>
    </lineage>
</organism>
<dbReference type="Proteomes" id="UP000019364">
    <property type="component" value="Unassembled WGS sequence"/>
</dbReference>
<gene>
    <name evidence="1" type="ORF">JCM16418_2509</name>
</gene>
<dbReference type="AlphaFoldDB" id="W7YC31"/>